<dbReference type="InterPro" id="IPR015927">
    <property type="entry name" value="Peptidase_S24_S26A/B/C"/>
</dbReference>
<evidence type="ECO:0000256" key="1">
    <source>
        <dbReference type="ARBA" id="ARBA00023015"/>
    </source>
</evidence>
<evidence type="ECO:0000259" key="4">
    <source>
        <dbReference type="Pfam" id="PF00717"/>
    </source>
</evidence>
<dbReference type="Pfam" id="PF00717">
    <property type="entry name" value="Peptidase_S24"/>
    <property type="match status" value="1"/>
</dbReference>
<dbReference type="RefSeq" id="WP_066076031.1">
    <property type="nucleotide sequence ID" value="NZ_CP181246.1"/>
</dbReference>
<protein>
    <submittedName>
        <fullName evidence="6">Putative transcriptional regulator</fullName>
    </submittedName>
</protein>
<dbReference type="SUPFAM" id="SSF51306">
    <property type="entry name" value="LexA/Signal peptidase"/>
    <property type="match status" value="1"/>
</dbReference>
<evidence type="ECO:0000256" key="3">
    <source>
        <dbReference type="ARBA" id="ARBA00023163"/>
    </source>
</evidence>
<feature type="domain" description="Peptidase S24/S26A/S26B/S26C" evidence="4">
    <location>
        <begin position="107"/>
        <end position="227"/>
    </location>
</feature>
<dbReference type="AlphaFoldDB" id="A0A378UGA2"/>
<dbReference type="InterPro" id="IPR010982">
    <property type="entry name" value="Lambda_DNA-bd_dom_sf"/>
</dbReference>
<dbReference type="PANTHER" id="PTHR40661">
    <property type="match status" value="1"/>
</dbReference>
<evidence type="ECO:0000313" key="7">
    <source>
        <dbReference type="Proteomes" id="UP000254651"/>
    </source>
</evidence>
<feature type="domain" description="Bacteriophage CI repressor N-terminal" evidence="5">
    <location>
        <begin position="39"/>
        <end position="69"/>
    </location>
</feature>
<gene>
    <name evidence="6" type="ORF">NCTC10295_00271</name>
</gene>
<dbReference type="Proteomes" id="UP000254651">
    <property type="component" value="Unassembled WGS sequence"/>
</dbReference>
<keyword evidence="1" id="KW-0805">Transcription regulation</keyword>
<accession>A0A378UGA2</accession>
<name>A0A378UGA2_BERDE</name>
<dbReference type="Gene3D" id="2.10.109.10">
    <property type="entry name" value="Umud Fragment, subunit A"/>
    <property type="match status" value="1"/>
</dbReference>
<dbReference type="EMBL" id="UGQS01000001">
    <property type="protein sequence ID" value="STZ75531.1"/>
    <property type="molecule type" value="Genomic_DNA"/>
</dbReference>
<sequence>MDDFLTRLKSLWPEDVRPTTIAKEIDMSFPGFKRVWDEGAIPKAESLVKIHERTGVDLTWLLTGKGAPFADSPAIEPAEDKQYIVEDTLGNSVDVSEFVFVPRYNIKASAGNGHYNQDHKSTLRMAFRRYWVDNYLRANPKDLSVIAVKGDSMTGVLEDGDTILVNHAKNRPGNGLYVVRINDELVVKRIQSMPGGKLLFTSANEAYAPFEIDLRDESNDVQVVGKVEWFGRQI</sequence>
<dbReference type="InterPro" id="IPR039418">
    <property type="entry name" value="LexA-like"/>
</dbReference>
<dbReference type="GO" id="GO:0003677">
    <property type="term" value="F:DNA binding"/>
    <property type="evidence" value="ECO:0007669"/>
    <property type="project" value="UniProtKB-KW"/>
</dbReference>
<dbReference type="InterPro" id="IPR036286">
    <property type="entry name" value="LexA/Signal_pep-like_sf"/>
</dbReference>
<evidence type="ECO:0000313" key="6">
    <source>
        <dbReference type="EMBL" id="STZ75531.1"/>
    </source>
</evidence>
<dbReference type="CDD" id="cd06529">
    <property type="entry name" value="S24_LexA-like"/>
    <property type="match status" value="1"/>
</dbReference>
<dbReference type="PANTHER" id="PTHR40661:SF3">
    <property type="entry name" value="FELS-1 PROPHAGE TRANSCRIPTIONAL REGULATOR"/>
    <property type="match status" value="1"/>
</dbReference>
<evidence type="ECO:0000256" key="2">
    <source>
        <dbReference type="ARBA" id="ARBA00023125"/>
    </source>
</evidence>
<dbReference type="InterPro" id="IPR010744">
    <property type="entry name" value="Phage_CI_N"/>
</dbReference>
<dbReference type="Pfam" id="PF07022">
    <property type="entry name" value="Phage_CI_repr"/>
    <property type="match status" value="1"/>
</dbReference>
<keyword evidence="3" id="KW-0804">Transcription</keyword>
<reference evidence="6 7" key="1">
    <citation type="submission" date="2018-06" db="EMBL/GenBank/DDBJ databases">
        <authorList>
            <consortium name="Pathogen Informatics"/>
            <person name="Doyle S."/>
        </authorList>
    </citation>
    <scope>NUCLEOTIDE SEQUENCE [LARGE SCALE GENOMIC DNA]</scope>
    <source>
        <strain evidence="6 7">NCTC10295</strain>
    </source>
</reference>
<dbReference type="GO" id="GO:0045892">
    <property type="term" value="P:negative regulation of DNA-templated transcription"/>
    <property type="evidence" value="ECO:0007669"/>
    <property type="project" value="InterPro"/>
</dbReference>
<proteinExistence type="predicted"/>
<dbReference type="Gene3D" id="1.10.260.40">
    <property type="entry name" value="lambda repressor-like DNA-binding domains"/>
    <property type="match status" value="1"/>
</dbReference>
<keyword evidence="7" id="KW-1185">Reference proteome</keyword>
<organism evidence="6 7">
    <name type="scientific">Bergeriella denitrificans</name>
    <name type="common">Neisseria denitrificans</name>
    <dbReference type="NCBI Taxonomy" id="494"/>
    <lineage>
        <taxon>Bacteria</taxon>
        <taxon>Pseudomonadati</taxon>
        <taxon>Pseudomonadota</taxon>
        <taxon>Betaproteobacteria</taxon>
        <taxon>Neisseriales</taxon>
        <taxon>Neisseriaceae</taxon>
        <taxon>Bergeriella</taxon>
    </lineage>
</organism>
<keyword evidence="2" id="KW-0238">DNA-binding</keyword>
<evidence type="ECO:0000259" key="5">
    <source>
        <dbReference type="Pfam" id="PF07022"/>
    </source>
</evidence>